<feature type="transmembrane region" description="Helical" evidence="2">
    <location>
        <begin position="122"/>
        <end position="141"/>
    </location>
</feature>
<feature type="compositionally biased region" description="Basic and acidic residues" evidence="1">
    <location>
        <begin position="11"/>
        <end position="26"/>
    </location>
</feature>
<dbReference type="AlphaFoldDB" id="A0A1I1NWS2"/>
<keyword evidence="2" id="KW-0472">Membrane</keyword>
<dbReference type="Gene3D" id="3.40.50.300">
    <property type="entry name" value="P-loop containing nucleotide triphosphate hydrolases"/>
    <property type="match status" value="1"/>
</dbReference>
<dbReference type="EMBL" id="FOLM01000008">
    <property type="protein sequence ID" value="SFD02007.1"/>
    <property type="molecule type" value="Genomic_DNA"/>
</dbReference>
<organism evidence="3 4">
    <name type="scientific">Streptomyces aidingensis</name>
    <dbReference type="NCBI Taxonomy" id="910347"/>
    <lineage>
        <taxon>Bacteria</taxon>
        <taxon>Bacillati</taxon>
        <taxon>Actinomycetota</taxon>
        <taxon>Actinomycetes</taxon>
        <taxon>Kitasatosporales</taxon>
        <taxon>Streptomycetaceae</taxon>
        <taxon>Streptomyces</taxon>
    </lineage>
</organism>
<dbReference type="OrthoDB" id="3799538at2"/>
<proteinExistence type="predicted"/>
<keyword evidence="4" id="KW-1185">Reference proteome</keyword>
<dbReference type="SUPFAM" id="SSF52540">
    <property type="entry name" value="P-loop containing nucleoside triphosphate hydrolases"/>
    <property type="match status" value="1"/>
</dbReference>
<dbReference type="RefSeq" id="WP_093839576.1">
    <property type="nucleotide sequence ID" value="NZ_FOLM01000008.1"/>
</dbReference>
<feature type="region of interest" description="Disordered" evidence="1">
    <location>
        <begin position="1"/>
        <end position="44"/>
    </location>
</feature>
<accession>A0A1I1NWS2</accession>
<reference evidence="3 4" key="1">
    <citation type="submission" date="2016-10" db="EMBL/GenBank/DDBJ databases">
        <authorList>
            <person name="de Groot N.N."/>
        </authorList>
    </citation>
    <scope>NUCLEOTIDE SEQUENCE [LARGE SCALE GENOMIC DNA]</scope>
    <source>
        <strain evidence="3 4">CGMCC 4.5739</strain>
    </source>
</reference>
<keyword evidence="2" id="KW-0812">Transmembrane</keyword>
<evidence type="ECO:0008006" key="5">
    <source>
        <dbReference type="Google" id="ProtNLM"/>
    </source>
</evidence>
<keyword evidence="2" id="KW-1133">Transmembrane helix</keyword>
<evidence type="ECO:0000256" key="1">
    <source>
        <dbReference type="SAM" id="MobiDB-lite"/>
    </source>
</evidence>
<sequence length="794" mass="84161">MSTDGGPGPVTRRDGDGLPPVPRHDPAAGPAPAAPPPLAAWLHTPRPPAGPGIWRLGRVPRPPRDPDPIGDRELFGGAALAVIAGLLVWSLYANSYLPFLIWPLEWLGFGSWGTSTPGITVLYLWELLLAGLLVWIFGRAGKLPRVWRRLRPGVLRALRADPGAPALPRSRTLRGWLAAVAAVTVWRLSWNEVWGFWLEPLYALVPDDWWAGPDGDTTPYVIAYNIYYALYAALLAAVFGRLGDWRGAWGALRGGRARGPGADGDGGPAGAPAGDLTRWEPLRAAGAADAADLLGEAARSGAMSDLDWTRIDHAWRGVRARPTALGEFTAEVAARGAAAFSHPSGDRDLPARTARHDLLTRQVLIGRVVDDERNPYAERGEGLALEPAVLGTSLLAVGPPGAGKTGRVIRPVAESLCLQALTGQAAVVAVGEAGAGLGPDAAFDIIVRVGSPAPGHRLDLYGGAGSTDAAAALLAEALLGGGRLDPAEGAAVLAQLIGPYRAAYGHFPGVPELRALLDGAPALLATLRGDLAHAGAWDQQRELDARERQAARPEDMGRLLADRLAVLDRAGFGGAPAGERRTRPFSLLGALEHPVRARVDLPGAGHAEAGRILTRLLLAQFTAAVTARGDRSLFACLVLDDATAAVTEGAVRGLTRLRPANAGVVLALRSLEEVPERLRTGLLGAVGCRMAFSSLTTWDAEQFARVWGKEWREDRDVTSTPDRTGGLLRRAVRGVRKAFTGRDATTETVTVRRVERERWPASELAHRVPPRHAVVSLTTVTGDPGPPLLVRLHP</sequence>
<dbReference type="Proteomes" id="UP000199207">
    <property type="component" value="Unassembled WGS sequence"/>
</dbReference>
<dbReference type="InterPro" id="IPR027417">
    <property type="entry name" value="P-loop_NTPase"/>
</dbReference>
<evidence type="ECO:0000313" key="3">
    <source>
        <dbReference type="EMBL" id="SFD02007.1"/>
    </source>
</evidence>
<dbReference type="STRING" id="910347.SAMN05421773_108208"/>
<protein>
    <recommendedName>
        <fullName evidence="5">ATP-binding protein</fullName>
    </recommendedName>
</protein>
<gene>
    <name evidence="3" type="ORF">SAMN05421773_108208</name>
</gene>
<evidence type="ECO:0000256" key="2">
    <source>
        <dbReference type="SAM" id="Phobius"/>
    </source>
</evidence>
<feature type="transmembrane region" description="Helical" evidence="2">
    <location>
        <begin position="217"/>
        <end position="239"/>
    </location>
</feature>
<feature type="transmembrane region" description="Helical" evidence="2">
    <location>
        <begin position="74"/>
        <end position="102"/>
    </location>
</feature>
<name>A0A1I1NWS2_9ACTN</name>
<evidence type="ECO:0000313" key="4">
    <source>
        <dbReference type="Proteomes" id="UP000199207"/>
    </source>
</evidence>